<dbReference type="GO" id="GO:0009423">
    <property type="term" value="P:chorismate biosynthetic process"/>
    <property type="evidence" value="ECO:0007669"/>
    <property type="project" value="TreeGrafter"/>
</dbReference>
<evidence type="ECO:0000313" key="3">
    <source>
        <dbReference type="EMBL" id="PLP47811.1"/>
    </source>
</evidence>
<keyword evidence="1" id="KW-0808">Transferase</keyword>
<dbReference type="PROSITE" id="PS00104">
    <property type="entry name" value="EPSP_SYNTHASE_1"/>
    <property type="match status" value="1"/>
</dbReference>
<dbReference type="Pfam" id="PF00275">
    <property type="entry name" value="EPSP_synthase"/>
    <property type="match status" value="1"/>
</dbReference>
<gene>
    <name evidence="3" type="ORF">CWM98_05645</name>
</gene>
<dbReference type="SUPFAM" id="SSF55347">
    <property type="entry name" value="Glyceraldehyde-3-phosphate dehydrogenase-like, C-terminal domain"/>
    <property type="match status" value="1"/>
</dbReference>
<reference evidence="3 4" key="1">
    <citation type="submission" date="2017-11" db="EMBL/GenBank/DDBJ databases">
        <authorList>
            <person name="Han C.G."/>
        </authorList>
    </citation>
    <scope>NUCLEOTIDE SEQUENCE [LARGE SCALE GENOMIC DNA]</scope>
    <source>
        <strain evidence="3 4">A5</strain>
    </source>
</reference>
<name>A0A2N5AKM6_KLEVA</name>
<dbReference type="InterPro" id="IPR013792">
    <property type="entry name" value="RNA3'P_cycl/enolpyr_Trfase_a/b"/>
</dbReference>
<dbReference type="GO" id="GO:0046983">
    <property type="term" value="F:protein dimerization activity"/>
    <property type="evidence" value="ECO:0007669"/>
    <property type="project" value="InterPro"/>
</dbReference>
<dbReference type="InterPro" id="IPR023193">
    <property type="entry name" value="EPSP_synthase_CS"/>
</dbReference>
<dbReference type="Proteomes" id="UP000234473">
    <property type="component" value="Unassembled WGS sequence"/>
</dbReference>
<sequence length="183" mass="19541">MESLTLQPIARVEGTVNLPGSKSVSNRALLLAALARGTTVLTNLLDSDDVRHMLNALSALGVQYTLSADRTRCEVTGNGGPLRAAAALELFLGNAGTAMRPLAAEEARDAFTRGEDIELSEEGEFPTQVGDASGNARLSIGCVHNDYGMPEQIQFWSVADNVRFGGALMAVKIAEKLIEEYLY</sequence>
<dbReference type="SUPFAM" id="SSF55205">
    <property type="entry name" value="EPT/RTPC-like"/>
    <property type="match status" value="1"/>
</dbReference>
<dbReference type="AlphaFoldDB" id="A0A2N5AKM6"/>
<dbReference type="GO" id="GO:0003866">
    <property type="term" value="F:3-phosphoshikimate 1-carboxyvinyltransferase activity"/>
    <property type="evidence" value="ECO:0007669"/>
    <property type="project" value="TreeGrafter"/>
</dbReference>
<dbReference type="InterPro" id="IPR036968">
    <property type="entry name" value="Enolpyruvate_Tfrase_sf"/>
</dbReference>
<evidence type="ECO:0000259" key="2">
    <source>
        <dbReference type="Pfam" id="PF00275"/>
    </source>
</evidence>
<comment type="caution">
    <text evidence="3">The sequence shown here is derived from an EMBL/GenBank/DDBJ whole genome shotgun (WGS) entry which is preliminary data.</text>
</comment>
<protein>
    <recommendedName>
        <fullName evidence="2">Enolpyruvate transferase domain-containing protein</fullName>
    </recommendedName>
</protein>
<dbReference type="EMBL" id="PICB01000177">
    <property type="protein sequence ID" value="PLP47811.1"/>
    <property type="molecule type" value="Genomic_DNA"/>
</dbReference>
<dbReference type="Gene3D" id="3.65.10.10">
    <property type="entry name" value="Enolpyruvate transferase domain"/>
    <property type="match status" value="1"/>
</dbReference>
<evidence type="ECO:0000256" key="1">
    <source>
        <dbReference type="ARBA" id="ARBA00022679"/>
    </source>
</evidence>
<dbReference type="PANTHER" id="PTHR21090:SF5">
    <property type="entry name" value="PENTAFUNCTIONAL AROM POLYPEPTIDE"/>
    <property type="match status" value="1"/>
</dbReference>
<proteinExistence type="predicted"/>
<dbReference type="InterPro" id="IPR001986">
    <property type="entry name" value="Enolpyruvate_Tfrase_dom"/>
</dbReference>
<reference evidence="3 4" key="2">
    <citation type="submission" date="2018-01" db="EMBL/GenBank/DDBJ databases">
        <title>Genomic study of Klebsiella pneumoniae.</title>
        <authorList>
            <person name="Yang Y."/>
            <person name="Bicalho R."/>
        </authorList>
    </citation>
    <scope>NUCLEOTIDE SEQUENCE [LARGE SCALE GENOMIC DNA]</scope>
    <source>
        <strain evidence="3 4">A5</strain>
    </source>
</reference>
<feature type="domain" description="Enolpyruvate transferase" evidence="2">
    <location>
        <begin position="7"/>
        <end position="105"/>
    </location>
</feature>
<dbReference type="GO" id="GO:0016620">
    <property type="term" value="F:oxidoreductase activity, acting on the aldehyde or oxo group of donors, NAD or NADP as acceptor"/>
    <property type="evidence" value="ECO:0007669"/>
    <property type="project" value="InterPro"/>
</dbReference>
<evidence type="ECO:0000313" key="4">
    <source>
        <dbReference type="Proteomes" id="UP000234473"/>
    </source>
</evidence>
<dbReference type="GO" id="GO:0008652">
    <property type="term" value="P:amino acid biosynthetic process"/>
    <property type="evidence" value="ECO:0007669"/>
    <property type="project" value="InterPro"/>
</dbReference>
<accession>A0A2N5AKM6</accession>
<organism evidence="3 4">
    <name type="scientific">Klebsiella variicola</name>
    <dbReference type="NCBI Taxonomy" id="244366"/>
    <lineage>
        <taxon>Bacteria</taxon>
        <taxon>Pseudomonadati</taxon>
        <taxon>Pseudomonadota</taxon>
        <taxon>Gammaproteobacteria</taxon>
        <taxon>Enterobacterales</taxon>
        <taxon>Enterobacteriaceae</taxon>
        <taxon>Klebsiella/Raoultella group</taxon>
        <taxon>Klebsiella</taxon>
        <taxon>Klebsiella pneumoniae complex</taxon>
    </lineage>
</organism>
<dbReference type="PANTHER" id="PTHR21090">
    <property type="entry name" value="AROM/DEHYDROQUINATE SYNTHASE"/>
    <property type="match status" value="1"/>
</dbReference>